<dbReference type="InterPro" id="IPR042099">
    <property type="entry name" value="ANL_N_sf"/>
</dbReference>
<dbReference type="OrthoDB" id="1706066at2759"/>
<reference evidence="2 3" key="1">
    <citation type="journal article" date="2017" name="Gigascience">
        <title>Draft genome of the honey bee ectoparasitic mite, Tropilaelaps mercedesae, is shaped by the parasitic life history.</title>
        <authorList>
            <person name="Dong X."/>
            <person name="Armstrong S.D."/>
            <person name="Xia D."/>
            <person name="Makepeace B.L."/>
            <person name="Darby A.C."/>
            <person name="Kadowaki T."/>
        </authorList>
    </citation>
    <scope>NUCLEOTIDE SEQUENCE [LARGE SCALE GENOMIC DNA]</scope>
    <source>
        <strain evidence="2">Wuxi-XJTLU</strain>
    </source>
</reference>
<evidence type="ECO:0000313" key="2">
    <source>
        <dbReference type="EMBL" id="OQR68106.1"/>
    </source>
</evidence>
<feature type="domain" description="Acetyl-coenzyme A synthetase N-terminal" evidence="1">
    <location>
        <begin position="24"/>
        <end position="84"/>
    </location>
</feature>
<dbReference type="Gene3D" id="3.40.50.12780">
    <property type="entry name" value="N-terminal domain of ligase-like"/>
    <property type="match status" value="1"/>
</dbReference>
<dbReference type="STRING" id="418985.A0A1V9X3X7"/>
<dbReference type="GO" id="GO:0003987">
    <property type="term" value="F:acetate-CoA ligase activity"/>
    <property type="evidence" value="ECO:0007669"/>
    <property type="project" value="TreeGrafter"/>
</dbReference>
<dbReference type="InParanoid" id="A0A1V9X3X7"/>
<keyword evidence="3" id="KW-1185">Reference proteome</keyword>
<dbReference type="PANTHER" id="PTHR24095:SF244">
    <property type="entry name" value="ACETYL-COENZYME A SYNTHETASE"/>
    <property type="match status" value="1"/>
</dbReference>
<dbReference type="EMBL" id="MNPL01026061">
    <property type="protein sequence ID" value="OQR68106.1"/>
    <property type="molecule type" value="Genomic_DNA"/>
</dbReference>
<dbReference type="AlphaFoldDB" id="A0A1V9X3X7"/>
<dbReference type="Proteomes" id="UP000192247">
    <property type="component" value="Unassembled WGS sequence"/>
</dbReference>
<proteinExistence type="predicted"/>
<dbReference type="GO" id="GO:0006085">
    <property type="term" value="P:acetyl-CoA biosynthetic process"/>
    <property type="evidence" value="ECO:0007669"/>
    <property type="project" value="TreeGrafter"/>
</dbReference>
<evidence type="ECO:0000259" key="1">
    <source>
        <dbReference type="Pfam" id="PF16177"/>
    </source>
</evidence>
<dbReference type="PANTHER" id="PTHR24095">
    <property type="entry name" value="ACETYL-COENZYME A SYNTHETASE"/>
    <property type="match status" value="1"/>
</dbReference>
<gene>
    <name evidence="2" type="ORF">BIW11_13119</name>
</gene>
<organism evidence="2 3">
    <name type="scientific">Tropilaelaps mercedesae</name>
    <dbReference type="NCBI Taxonomy" id="418985"/>
    <lineage>
        <taxon>Eukaryota</taxon>
        <taxon>Metazoa</taxon>
        <taxon>Ecdysozoa</taxon>
        <taxon>Arthropoda</taxon>
        <taxon>Chelicerata</taxon>
        <taxon>Arachnida</taxon>
        <taxon>Acari</taxon>
        <taxon>Parasitiformes</taxon>
        <taxon>Mesostigmata</taxon>
        <taxon>Gamasina</taxon>
        <taxon>Dermanyssoidea</taxon>
        <taxon>Laelapidae</taxon>
        <taxon>Tropilaelaps</taxon>
    </lineage>
</organism>
<accession>A0A1V9X3X7</accession>
<dbReference type="Pfam" id="PF16177">
    <property type="entry name" value="ACAS_N"/>
    <property type="match status" value="1"/>
</dbReference>
<dbReference type="SUPFAM" id="SSF56801">
    <property type="entry name" value="Acetyl-CoA synthetase-like"/>
    <property type="match status" value="1"/>
</dbReference>
<evidence type="ECO:0000313" key="3">
    <source>
        <dbReference type="Proteomes" id="UP000192247"/>
    </source>
</evidence>
<sequence length="100" mass="11616">MAEELYEPPHRVRDVAHLNTKGQYKALYERSIEEPQAFWKGISDEFYWREPVKGKVFNYNINVNNGPVFIKCMEGAQTNIAYNCLDRNVEKGLGDNVAYL</sequence>
<protein>
    <submittedName>
        <fullName evidence="2">Acetyl-coenzyme A synthetase-like</fullName>
    </submittedName>
</protein>
<dbReference type="InterPro" id="IPR032387">
    <property type="entry name" value="ACAS_N"/>
</dbReference>
<comment type="caution">
    <text evidence="2">The sequence shown here is derived from an EMBL/GenBank/DDBJ whole genome shotgun (WGS) entry which is preliminary data.</text>
</comment>
<name>A0A1V9X3X7_9ACAR</name>